<gene>
    <name evidence="2" type="ORF">OJAV_G00235660</name>
</gene>
<sequence>MSLIALLFAETRELEKHNSPYITSRMTNQLSDWLPVEGGREHAAPGCVQPCSSFQSTLDASPEQSLLKMLFSCFKASDPNITSADVLFSPEYDNHNLWTSTGPVPLCSSVSPPAPPQCLVCFQESLRVFCSYLLQEIPKMEGNGKAINITSAACPAFKAAAAPADNQTWWIILLVVIVLFIIIIIFIVGICKGDQICRKFQRCREKIPIKTEEDADQSESSRDPFPL</sequence>
<keyword evidence="1" id="KW-1133">Transmembrane helix</keyword>
<proteinExistence type="predicted"/>
<reference evidence="2 3" key="2">
    <citation type="submission" date="2019-01" db="EMBL/GenBank/DDBJ databases">
        <title>A chromosome length genome reference of the Java medaka (oryzias javanicus).</title>
        <authorList>
            <person name="Herpin A."/>
            <person name="Takehana Y."/>
            <person name="Naruse K."/>
            <person name="Ansai S."/>
            <person name="Kawaguchi M."/>
        </authorList>
    </citation>
    <scope>NUCLEOTIDE SEQUENCE [LARGE SCALE GENOMIC DNA]</scope>
    <source>
        <strain evidence="2">RS831</strain>
        <tissue evidence="2">Whole body</tissue>
    </source>
</reference>
<dbReference type="EMBL" id="ML136687">
    <property type="protein sequence ID" value="RVE55496.1"/>
    <property type="molecule type" value="Genomic_DNA"/>
</dbReference>
<evidence type="ECO:0000256" key="1">
    <source>
        <dbReference type="SAM" id="Phobius"/>
    </source>
</evidence>
<dbReference type="OrthoDB" id="10538985at2759"/>
<keyword evidence="1" id="KW-0812">Transmembrane</keyword>
<name>A0A437BYF1_ORYJA</name>
<keyword evidence="1" id="KW-0472">Membrane</keyword>
<reference evidence="2 3" key="1">
    <citation type="submission" date="2018-11" db="EMBL/GenBank/DDBJ databases">
        <authorList>
            <person name="Lopez-Roques C."/>
            <person name="Donnadieu C."/>
            <person name="Bouchez O."/>
            <person name="Klopp C."/>
            <person name="Cabau C."/>
            <person name="Zahm M."/>
        </authorList>
    </citation>
    <scope>NUCLEOTIDE SEQUENCE [LARGE SCALE GENOMIC DNA]</scope>
    <source>
        <strain evidence="2">RS831</strain>
        <tissue evidence="2">Whole body</tissue>
    </source>
</reference>
<organism evidence="2 3">
    <name type="scientific">Oryzias javanicus</name>
    <name type="common">Javanese ricefish</name>
    <name type="synonym">Aplocheilus javanicus</name>
    <dbReference type="NCBI Taxonomy" id="123683"/>
    <lineage>
        <taxon>Eukaryota</taxon>
        <taxon>Metazoa</taxon>
        <taxon>Chordata</taxon>
        <taxon>Craniata</taxon>
        <taxon>Vertebrata</taxon>
        <taxon>Euteleostomi</taxon>
        <taxon>Actinopterygii</taxon>
        <taxon>Neopterygii</taxon>
        <taxon>Teleostei</taxon>
        <taxon>Neoteleostei</taxon>
        <taxon>Acanthomorphata</taxon>
        <taxon>Ovalentaria</taxon>
        <taxon>Atherinomorphae</taxon>
        <taxon>Beloniformes</taxon>
        <taxon>Adrianichthyidae</taxon>
        <taxon>Oryziinae</taxon>
        <taxon>Oryzias</taxon>
    </lineage>
</organism>
<dbReference type="AlphaFoldDB" id="A0A437BYF1"/>
<evidence type="ECO:0000313" key="2">
    <source>
        <dbReference type="EMBL" id="RVE55496.1"/>
    </source>
</evidence>
<dbReference type="Proteomes" id="UP000283210">
    <property type="component" value="Unassembled WGS sequence"/>
</dbReference>
<evidence type="ECO:0000313" key="3">
    <source>
        <dbReference type="Proteomes" id="UP000283210"/>
    </source>
</evidence>
<protein>
    <submittedName>
        <fullName evidence="2">Uncharacterized protein</fullName>
    </submittedName>
</protein>
<feature type="transmembrane region" description="Helical" evidence="1">
    <location>
        <begin position="169"/>
        <end position="191"/>
    </location>
</feature>
<accession>A0A437BYF1</accession>
<keyword evidence="3" id="KW-1185">Reference proteome</keyword>